<dbReference type="OMA" id="FDNACEE"/>
<accession>A0A0N4VT66</accession>
<dbReference type="WBParaSite" id="HPLM_0000048301-mRNA-1">
    <property type="protein sequence ID" value="HPLM_0000048301-mRNA-1"/>
    <property type="gene ID" value="HPLM_0000048301"/>
</dbReference>
<sequence>MKEVIYSFYPDLFDSHVYPPTYYVCAALENHMRHMDESMGVKVGGRYLHHLRFADDIVLITFDIEQVEQMLAEFDNACEEI</sequence>
<reference evidence="1" key="1">
    <citation type="submission" date="2017-02" db="UniProtKB">
        <authorList>
            <consortium name="WormBaseParasite"/>
        </authorList>
    </citation>
    <scope>IDENTIFICATION</scope>
</reference>
<protein>
    <submittedName>
        <fullName evidence="1">Reverse transcriptase domain-containing protein</fullName>
    </submittedName>
</protein>
<evidence type="ECO:0000313" key="1">
    <source>
        <dbReference type="WBParaSite" id="HPLM_0000048301-mRNA-1"/>
    </source>
</evidence>
<organism evidence="1">
    <name type="scientific">Haemonchus placei</name>
    <name type="common">Barber's pole worm</name>
    <dbReference type="NCBI Taxonomy" id="6290"/>
    <lineage>
        <taxon>Eukaryota</taxon>
        <taxon>Metazoa</taxon>
        <taxon>Ecdysozoa</taxon>
        <taxon>Nematoda</taxon>
        <taxon>Chromadorea</taxon>
        <taxon>Rhabditida</taxon>
        <taxon>Rhabditina</taxon>
        <taxon>Rhabditomorpha</taxon>
        <taxon>Strongyloidea</taxon>
        <taxon>Trichostrongylidae</taxon>
        <taxon>Haemonchus</taxon>
    </lineage>
</organism>
<dbReference type="AlphaFoldDB" id="A0A0N4VT66"/>
<proteinExistence type="predicted"/>
<name>A0A0N4VT66_HAEPC</name>